<keyword evidence="5" id="KW-0547">Nucleotide-binding</keyword>
<dbReference type="InterPro" id="IPR002645">
    <property type="entry name" value="STAS_dom"/>
</dbReference>
<dbReference type="PANTHER" id="PTHR43065:SF46">
    <property type="entry name" value="C4-DICARBOXYLATE TRANSPORT SENSOR PROTEIN DCTB"/>
    <property type="match status" value="1"/>
</dbReference>
<dbReference type="PANTHER" id="PTHR43065">
    <property type="entry name" value="SENSOR HISTIDINE KINASE"/>
    <property type="match status" value="1"/>
</dbReference>
<dbReference type="Pfam" id="PF00512">
    <property type="entry name" value="HisKA"/>
    <property type="match status" value="1"/>
</dbReference>
<keyword evidence="3" id="KW-0597">Phosphoprotein</keyword>
<evidence type="ECO:0000256" key="1">
    <source>
        <dbReference type="ARBA" id="ARBA00000085"/>
    </source>
</evidence>
<accession>A0ABP3GGG2</accession>
<evidence type="ECO:0000259" key="10">
    <source>
        <dbReference type="PROSITE" id="PS50801"/>
    </source>
</evidence>
<evidence type="ECO:0000313" key="12">
    <source>
        <dbReference type="Proteomes" id="UP001500782"/>
    </source>
</evidence>
<evidence type="ECO:0000256" key="3">
    <source>
        <dbReference type="ARBA" id="ARBA00022553"/>
    </source>
</evidence>
<dbReference type="InterPro" id="IPR005467">
    <property type="entry name" value="His_kinase_dom"/>
</dbReference>
<evidence type="ECO:0000313" key="11">
    <source>
        <dbReference type="EMBL" id="GAA0344863.1"/>
    </source>
</evidence>
<gene>
    <name evidence="11" type="ORF">GCM10008967_39120</name>
</gene>
<evidence type="ECO:0000256" key="2">
    <source>
        <dbReference type="ARBA" id="ARBA00012438"/>
    </source>
</evidence>
<dbReference type="InterPro" id="IPR036890">
    <property type="entry name" value="HATPase_C_sf"/>
</dbReference>
<dbReference type="Pfam" id="PF01740">
    <property type="entry name" value="STAS"/>
    <property type="match status" value="1"/>
</dbReference>
<dbReference type="Pfam" id="PF02518">
    <property type="entry name" value="HATPase_c"/>
    <property type="match status" value="1"/>
</dbReference>
<keyword evidence="7" id="KW-0067">ATP-binding</keyword>
<dbReference type="SUPFAM" id="SSF55874">
    <property type="entry name" value="ATPase domain of HSP90 chaperone/DNA topoisomerase II/histidine kinase"/>
    <property type="match status" value="1"/>
</dbReference>
<evidence type="ECO:0000256" key="8">
    <source>
        <dbReference type="ARBA" id="ARBA00023012"/>
    </source>
</evidence>
<dbReference type="Proteomes" id="UP001500782">
    <property type="component" value="Unassembled WGS sequence"/>
</dbReference>
<dbReference type="PROSITE" id="PS50109">
    <property type="entry name" value="HIS_KIN"/>
    <property type="match status" value="1"/>
</dbReference>
<keyword evidence="12" id="KW-1185">Reference proteome</keyword>
<dbReference type="Gene3D" id="1.10.287.130">
    <property type="match status" value="1"/>
</dbReference>
<dbReference type="InterPro" id="IPR004358">
    <property type="entry name" value="Sig_transdc_His_kin-like_C"/>
</dbReference>
<evidence type="ECO:0000259" key="9">
    <source>
        <dbReference type="PROSITE" id="PS50109"/>
    </source>
</evidence>
<feature type="domain" description="STAS" evidence="10">
    <location>
        <begin position="401"/>
        <end position="513"/>
    </location>
</feature>
<dbReference type="SUPFAM" id="SSF47384">
    <property type="entry name" value="Homodimeric domain of signal transducing histidine kinase"/>
    <property type="match status" value="1"/>
</dbReference>
<evidence type="ECO:0000256" key="5">
    <source>
        <dbReference type="ARBA" id="ARBA00022741"/>
    </source>
</evidence>
<dbReference type="Gene3D" id="3.30.565.10">
    <property type="entry name" value="Histidine kinase-like ATPase, C-terminal domain"/>
    <property type="match status" value="1"/>
</dbReference>
<name>A0ABP3GGG2_9BACI</name>
<dbReference type="RefSeq" id="WP_343803056.1">
    <property type="nucleotide sequence ID" value="NZ_BAAADJ010000063.1"/>
</dbReference>
<dbReference type="Gene3D" id="3.30.750.24">
    <property type="entry name" value="STAS domain"/>
    <property type="match status" value="1"/>
</dbReference>
<dbReference type="PRINTS" id="PR00344">
    <property type="entry name" value="BCTRLSENSOR"/>
</dbReference>
<dbReference type="CDD" id="cd07041">
    <property type="entry name" value="STAS_RsbR_RsbS_like"/>
    <property type="match status" value="1"/>
</dbReference>
<keyword evidence="4" id="KW-0808">Transferase</keyword>
<dbReference type="InterPro" id="IPR036097">
    <property type="entry name" value="HisK_dim/P_sf"/>
</dbReference>
<dbReference type="InterPro" id="IPR036513">
    <property type="entry name" value="STAS_dom_sf"/>
</dbReference>
<dbReference type="SUPFAM" id="SSF52091">
    <property type="entry name" value="SpoIIaa-like"/>
    <property type="match status" value="1"/>
</dbReference>
<organism evidence="11 12">
    <name type="scientific">Bacillus carboniphilus</name>
    <dbReference type="NCBI Taxonomy" id="86663"/>
    <lineage>
        <taxon>Bacteria</taxon>
        <taxon>Bacillati</taxon>
        <taxon>Bacillota</taxon>
        <taxon>Bacilli</taxon>
        <taxon>Bacillales</taxon>
        <taxon>Bacillaceae</taxon>
        <taxon>Bacillus</taxon>
    </lineage>
</organism>
<reference evidence="12" key="1">
    <citation type="journal article" date="2019" name="Int. J. Syst. Evol. Microbiol.">
        <title>The Global Catalogue of Microorganisms (GCM) 10K type strain sequencing project: providing services to taxonomists for standard genome sequencing and annotation.</title>
        <authorList>
            <consortium name="The Broad Institute Genomics Platform"/>
            <consortium name="The Broad Institute Genome Sequencing Center for Infectious Disease"/>
            <person name="Wu L."/>
            <person name="Ma J."/>
        </authorList>
    </citation>
    <scope>NUCLEOTIDE SEQUENCE [LARGE SCALE GENOMIC DNA]</scope>
    <source>
        <strain evidence="12">JCM 9731</strain>
    </source>
</reference>
<dbReference type="InterPro" id="IPR003661">
    <property type="entry name" value="HisK_dim/P_dom"/>
</dbReference>
<feature type="domain" description="Histidine kinase" evidence="9">
    <location>
        <begin position="30"/>
        <end position="232"/>
    </location>
</feature>
<evidence type="ECO:0000256" key="6">
    <source>
        <dbReference type="ARBA" id="ARBA00022777"/>
    </source>
</evidence>
<keyword evidence="8" id="KW-0902">Two-component regulatory system</keyword>
<sequence>MADQHDDSQDRRNNNHHLSQLASVGQVAAGIAHEVRNPLTAVKGFLQLLENEGKKEYIEIAQSELENALTTLNNLLQVSKPDLEEEESQTFLVAVELQSVLNLFQDKIYEVELVVDLKNDDATVYGKKNQFKKAFFNLIKNAFESIPGKGKIEIKQYATEKEIFLEIKDSGIGIPKEKIAILGTPFFSTKNQGTGMGLTQVFSVVYQHGGHIQVESEEGVGTQFTLSLPKSLSTRKRGVVKLDLKYEESYTIKDFVRENRDSFEDRLLAQAINVKDKIEEILEIGNINLLDNAQVLSFYVVEGRENELIQFAKQEGVLWAKYSLTLAFKLEWVQAIRRTLWDFLYNFKLKGNPQMELEDFFTLEKNINELFDQFLNYFFISYSKYKDEQLQSQRKLVESLSVPIIPISPYISILPIIGEMDSYRVQTIEEKVIHEVSRQRIHTLIMDLSGVGLMTTETIEHFMKIIDGISLMGCKTVITGVHPDLVRTIVGSGISFEKKADTKGTLQLALKDYIWVANEANPPKKDKKILN</sequence>
<evidence type="ECO:0000256" key="7">
    <source>
        <dbReference type="ARBA" id="ARBA00022840"/>
    </source>
</evidence>
<dbReference type="CDD" id="cd00082">
    <property type="entry name" value="HisKA"/>
    <property type="match status" value="1"/>
</dbReference>
<dbReference type="EMBL" id="BAAADJ010000063">
    <property type="protein sequence ID" value="GAA0344863.1"/>
    <property type="molecule type" value="Genomic_DNA"/>
</dbReference>
<proteinExistence type="predicted"/>
<evidence type="ECO:0000256" key="4">
    <source>
        <dbReference type="ARBA" id="ARBA00022679"/>
    </source>
</evidence>
<comment type="caution">
    <text evidence="11">The sequence shown here is derived from an EMBL/GenBank/DDBJ whole genome shotgun (WGS) entry which is preliminary data.</text>
</comment>
<dbReference type="InterPro" id="IPR003594">
    <property type="entry name" value="HATPase_dom"/>
</dbReference>
<comment type="catalytic activity">
    <reaction evidence="1">
        <text>ATP + protein L-histidine = ADP + protein N-phospho-L-histidine.</text>
        <dbReference type="EC" id="2.7.13.3"/>
    </reaction>
</comment>
<keyword evidence="6" id="KW-0418">Kinase</keyword>
<dbReference type="SMART" id="SM00388">
    <property type="entry name" value="HisKA"/>
    <property type="match status" value="1"/>
</dbReference>
<dbReference type="EC" id="2.7.13.3" evidence="2"/>
<dbReference type="SMART" id="SM00387">
    <property type="entry name" value="HATPase_c"/>
    <property type="match status" value="1"/>
</dbReference>
<protein>
    <recommendedName>
        <fullName evidence="2">histidine kinase</fullName>
        <ecNumber evidence="2">2.7.13.3</ecNumber>
    </recommendedName>
</protein>
<dbReference type="PROSITE" id="PS50801">
    <property type="entry name" value="STAS"/>
    <property type="match status" value="1"/>
</dbReference>